<name>A0AC61MW84_9FIRM</name>
<organism evidence="1 2">
    <name type="scientific">Aristaeella hokkaidonensis</name>
    <dbReference type="NCBI Taxonomy" id="3046382"/>
    <lineage>
        <taxon>Bacteria</taxon>
        <taxon>Bacillati</taxon>
        <taxon>Bacillota</taxon>
        <taxon>Clostridia</taxon>
        <taxon>Eubacteriales</taxon>
        <taxon>Aristaeellaceae</taxon>
        <taxon>Aristaeella</taxon>
    </lineage>
</organism>
<keyword evidence="2" id="KW-1185">Reference proteome</keyword>
<gene>
    <name evidence="1" type="ORF">JYE49_14200</name>
</gene>
<protein>
    <submittedName>
        <fullName evidence="1">CvpA family protein</fullName>
    </submittedName>
</protein>
<accession>A0AC61MW84</accession>
<sequence>MNIVDIVILAILGLSILVGLYRGFISSVASMGGCLLSLGLSFWLSPKLAGVIQNNPEILRTLASYTDAATKLGDQTLAGSSVTSLTENSITEILNKVSLPAPLNTLLQNNLTNQVYGTAADVGTYVSQTIVGAILNVICFIVCFLALLLVIHFVINFLKVVFKFPVLKQLNSLAGGAFGLIRGALLCFVAFALLPLVQTLLPVNNLNQLVEASALAPLFNSGNLILAIMNGKLF</sequence>
<evidence type="ECO:0000313" key="2">
    <source>
        <dbReference type="Proteomes" id="UP000682782"/>
    </source>
</evidence>
<evidence type="ECO:0000313" key="1">
    <source>
        <dbReference type="EMBL" id="QUC66969.1"/>
    </source>
</evidence>
<reference evidence="1" key="1">
    <citation type="submission" date="2021-01" db="EMBL/GenBank/DDBJ databases">
        <title>Complete genome sequence of Clostridiales bacterium R-7.</title>
        <authorList>
            <person name="Mahoney-Kurpe S.C."/>
            <person name="Palevich N."/>
            <person name="Koike S."/>
            <person name="Moon C.D."/>
            <person name="Attwood G.T."/>
        </authorList>
    </citation>
    <scope>NUCLEOTIDE SEQUENCE</scope>
    <source>
        <strain evidence="1">R-7</strain>
    </source>
</reference>
<dbReference type="EMBL" id="CP068393">
    <property type="protein sequence ID" value="QUC66969.1"/>
    <property type="molecule type" value="Genomic_DNA"/>
</dbReference>
<dbReference type="Proteomes" id="UP000682782">
    <property type="component" value="Chromosome"/>
</dbReference>
<proteinExistence type="predicted"/>